<evidence type="ECO:0000313" key="3">
    <source>
        <dbReference type="EMBL" id="MDQ0674128.1"/>
    </source>
</evidence>
<proteinExistence type="predicted"/>
<gene>
    <name evidence="3" type="ORF">QFZ36_001689</name>
</gene>
<dbReference type="EMBL" id="JAUSXB010000001">
    <property type="protein sequence ID" value="MDQ0674128.1"/>
    <property type="molecule type" value="Genomic_DNA"/>
</dbReference>
<feature type="region of interest" description="Disordered" evidence="1">
    <location>
        <begin position="84"/>
        <end position="105"/>
    </location>
</feature>
<organism evidence="3 4">
    <name type="scientific">Pseudarthrobacter siccitolerans</name>
    <dbReference type="NCBI Taxonomy" id="861266"/>
    <lineage>
        <taxon>Bacteria</taxon>
        <taxon>Bacillati</taxon>
        <taxon>Actinomycetota</taxon>
        <taxon>Actinomycetes</taxon>
        <taxon>Micrococcales</taxon>
        <taxon>Micrococcaceae</taxon>
        <taxon>Pseudarthrobacter</taxon>
    </lineage>
</organism>
<name>A0ABU0PJI8_9MICC</name>
<dbReference type="Proteomes" id="UP001236806">
    <property type="component" value="Unassembled WGS sequence"/>
</dbReference>
<reference evidence="3 4" key="1">
    <citation type="submission" date="2023-07" db="EMBL/GenBank/DDBJ databases">
        <title>Comparative genomics of wheat-associated soil bacteria to identify genetic determinants of phenazine resistance.</title>
        <authorList>
            <person name="Mouncey N."/>
        </authorList>
    </citation>
    <scope>NUCLEOTIDE SEQUENCE [LARGE SCALE GENOMIC DNA]</scope>
    <source>
        <strain evidence="3 4">W1I3</strain>
    </source>
</reference>
<comment type="caution">
    <text evidence="3">The sequence shown here is derived from an EMBL/GenBank/DDBJ whole genome shotgun (WGS) entry which is preliminary data.</text>
</comment>
<keyword evidence="4" id="KW-1185">Reference proteome</keyword>
<dbReference type="Pfam" id="PF14012">
    <property type="entry name" value="DUF4229"/>
    <property type="match status" value="1"/>
</dbReference>
<evidence type="ECO:0000256" key="2">
    <source>
        <dbReference type="SAM" id="Phobius"/>
    </source>
</evidence>
<protein>
    <submittedName>
        <fullName evidence="3">Mannitol-specific phosphotransferase system IIBC component</fullName>
    </submittedName>
</protein>
<sequence length="105" mass="11627">MNVAFLKYSLIRLALFAPLFVVFMFLQLGVLMSVICAALIAFAVSYLFFQKQRDEAAAALHQRFSGQAKPLRSANEVQDANAEDALLDANPDIAIRNDAKHPKQS</sequence>
<dbReference type="InterPro" id="IPR025323">
    <property type="entry name" value="DUF4229"/>
</dbReference>
<keyword evidence="2" id="KW-1133">Transmembrane helix</keyword>
<evidence type="ECO:0000313" key="4">
    <source>
        <dbReference type="Proteomes" id="UP001236806"/>
    </source>
</evidence>
<feature type="compositionally biased region" description="Basic and acidic residues" evidence="1">
    <location>
        <begin position="95"/>
        <end position="105"/>
    </location>
</feature>
<keyword evidence="2" id="KW-0812">Transmembrane</keyword>
<keyword evidence="2" id="KW-0472">Membrane</keyword>
<evidence type="ECO:0000256" key="1">
    <source>
        <dbReference type="SAM" id="MobiDB-lite"/>
    </source>
</evidence>
<feature type="transmembrane region" description="Helical" evidence="2">
    <location>
        <begin position="20"/>
        <end position="49"/>
    </location>
</feature>
<accession>A0ABU0PJI8</accession>